<dbReference type="OrthoDB" id="9975237at2"/>
<keyword evidence="1" id="KW-0472">Membrane</keyword>
<dbReference type="KEGG" id="dru:Desru_1549"/>
<accession>F6DRQ3</accession>
<feature type="transmembrane region" description="Helical" evidence="1">
    <location>
        <begin position="46"/>
        <end position="63"/>
    </location>
</feature>
<dbReference type="RefSeq" id="WP_013841582.1">
    <property type="nucleotide sequence ID" value="NC_015589.1"/>
</dbReference>
<protein>
    <submittedName>
        <fullName evidence="2">Uncharacterized protein</fullName>
    </submittedName>
</protein>
<evidence type="ECO:0000313" key="3">
    <source>
        <dbReference type="Proteomes" id="UP000009234"/>
    </source>
</evidence>
<sequence length="83" mass="9301">MDQKKLFIHTLGVFITITAIQAFTVKTGFSGGWLELAKGVLYQDLLIKLLISLLTGFIIVKIQRKKSQAMPKKKLVRGKNGKK</sequence>
<keyword evidence="3" id="KW-1185">Reference proteome</keyword>
<name>F6DRQ3_DESRL</name>
<gene>
    <name evidence="2" type="ordered locus">Desru_1549</name>
</gene>
<organism evidence="2 3">
    <name type="scientific">Desulforamulus ruminis (strain ATCC 23193 / DSM 2154 / NCIMB 8452 / DL)</name>
    <name type="common">Desulfotomaculum ruminis</name>
    <dbReference type="NCBI Taxonomy" id="696281"/>
    <lineage>
        <taxon>Bacteria</taxon>
        <taxon>Bacillati</taxon>
        <taxon>Bacillota</taxon>
        <taxon>Clostridia</taxon>
        <taxon>Eubacteriales</taxon>
        <taxon>Peptococcaceae</taxon>
        <taxon>Desulforamulus</taxon>
    </lineage>
</organism>
<reference evidence="3" key="1">
    <citation type="submission" date="2011-05" db="EMBL/GenBank/DDBJ databases">
        <title>Complete sequence of Desulfotomaculum ruminis DSM 2154.</title>
        <authorList>
            <person name="Lucas S."/>
            <person name="Copeland A."/>
            <person name="Lapidus A."/>
            <person name="Cheng J.-F."/>
            <person name="Goodwin L."/>
            <person name="Pitluck S."/>
            <person name="Lu M."/>
            <person name="Detter J.C."/>
            <person name="Han C."/>
            <person name="Tapia R."/>
            <person name="Land M."/>
            <person name="Hauser L."/>
            <person name="Kyrpides N."/>
            <person name="Ivanova N."/>
            <person name="Mikhailova N."/>
            <person name="Pagani I."/>
            <person name="Stams A.J.M."/>
            <person name="Plugge C.M."/>
            <person name="Muyzer G."/>
            <person name="Kuever J."/>
            <person name="Parshina S.N."/>
            <person name="Ivanova A.E."/>
            <person name="Nazina T.N."/>
            <person name="Brambilla E."/>
            <person name="Spring S."/>
            <person name="Klenk H.-P."/>
            <person name="Woyke T."/>
        </authorList>
    </citation>
    <scope>NUCLEOTIDE SEQUENCE [LARGE SCALE GENOMIC DNA]</scope>
    <source>
        <strain evidence="3">ATCC 23193 / DSM 2154 / NCIB 8452 / DL</strain>
    </source>
</reference>
<evidence type="ECO:0000256" key="1">
    <source>
        <dbReference type="SAM" id="Phobius"/>
    </source>
</evidence>
<evidence type="ECO:0000313" key="2">
    <source>
        <dbReference type="EMBL" id="AEG59814.1"/>
    </source>
</evidence>
<dbReference type="HOGENOM" id="CLU_2537130_0_0_9"/>
<dbReference type="STRING" id="696281.Desru_1549"/>
<reference evidence="2 3" key="2">
    <citation type="journal article" date="2012" name="Stand. Genomic Sci.">
        <title>Complete genome sequence of the sulfate-reducing firmicute Desulfotomaculum ruminis type strain (DL(T)).</title>
        <authorList>
            <person name="Spring S."/>
            <person name="Visser M."/>
            <person name="Lu M."/>
            <person name="Copeland A."/>
            <person name="Lapidus A."/>
            <person name="Lucas S."/>
            <person name="Cheng J.F."/>
            <person name="Han C."/>
            <person name="Tapia R."/>
            <person name="Goodwin L.A."/>
            <person name="Pitluck S."/>
            <person name="Ivanova N."/>
            <person name="Land M."/>
            <person name="Hauser L."/>
            <person name="Larimer F."/>
            <person name="Rohde M."/>
            <person name="Goker M."/>
            <person name="Detter J.C."/>
            <person name="Kyrpides N.C."/>
            <person name="Woyke T."/>
            <person name="Schaap P.J."/>
            <person name="Plugge C.M."/>
            <person name="Muyzer G."/>
            <person name="Kuever J."/>
            <person name="Pereira I.A."/>
            <person name="Parshina S.N."/>
            <person name="Bernier-Latmani R."/>
            <person name="Stams A.J."/>
            <person name="Klenk H.P."/>
        </authorList>
    </citation>
    <scope>NUCLEOTIDE SEQUENCE [LARGE SCALE GENOMIC DNA]</scope>
    <source>
        <strain evidence="3">ATCC 23193 / DSM 2154 / NCIB 8452 / DL</strain>
    </source>
</reference>
<keyword evidence="1" id="KW-0812">Transmembrane</keyword>
<proteinExistence type="predicted"/>
<dbReference type="EMBL" id="CP002780">
    <property type="protein sequence ID" value="AEG59814.1"/>
    <property type="molecule type" value="Genomic_DNA"/>
</dbReference>
<dbReference type="Proteomes" id="UP000009234">
    <property type="component" value="Chromosome"/>
</dbReference>
<keyword evidence="1" id="KW-1133">Transmembrane helix</keyword>
<dbReference type="AlphaFoldDB" id="F6DRQ3"/>